<dbReference type="Gene3D" id="3.40.50.150">
    <property type="entry name" value="Vaccinia Virus protein VP39"/>
    <property type="match status" value="1"/>
</dbReference>
<evidence type="ECO:0000313" key="5">
    <source>
        <dbReference type="Proteomes" id="UP000759443"/>
    </source>
</evidence>
<dbReference type="CDD" id="cd02440">
    <property type="entry name" value="AdoMet_MTases"/>
    <property type="match status" value="1"/>
</dbReference>
<dbReference type="GO" id="GO:0032259">
    <property type="term" value="P:methylation"/>
    <property type="evidence" value="ECO:0007669"/>
    <property type="project" value="UniProtKB-KW"/>
</dbReference>
<name>A0ABS4DVX5_9HYPH</name>
<dbReference type="Pfam" id="PF01135">
    <property type="entry name" value="PCMT"/>
    <property type="match status" value="1"/>
</dbReference>
<comment type="similarity">
    <text evidence="1">Belongs to the methyltransferase superfamily. L-isoaspartyl/D-aspartyl protein methyltransferase family.</text>
</comment>
<dbReference type="PANTHER" id="PTHR11579:SF18">
    <property type="entry name" value="PROTEIN-L-ISOASPARTATE O-METHYLTRANSFERASE"/>
    <property type="match status" value="1"/>
</dbReference>
<reference evidence="4 5" key="1">
    <citation type="submission" date="2021-03" db="EMBL/GenBank/DDBJ databases">
        <title>Genomic Encyclopedia of Type Strains, Phase IV (KMG-IV): sequencing the most valuable type-strain genomes for metagenomic binning, comparative biology and taxonomic classification.</title>
        <authorList>
            <person name="Goeker M."/>
        </authorList>
    </citation>
    <scope>NUCLEOTIDE SEQUENCE [LARGE SCALE GENOMIC DNA]</scope>
    <source>
        <strain evidence="4 5">DSM 21600</strain>
    </source>
</reference>
<organism evidence="4 5">
    <name type="scientific">Rhizobium halophytocola</name>
    <dbReference type="NCBI Taxonomy" id="735519"/>
    <lineage>
        <taxon>Bacteria</taxon>
        <taxon>Pseudomonadati</taxon>
        <taxon>Pseudomonadota</taxon>
        <taxon>Alphaproteobacteria</taxon>
        <taxon>Hyphomicrobiales</taxon>
        <taxon>Rhizobiaceae</taxon>
        <taxon>Rhizobium/Agrobacterium group</taxon>
        <taxon>Rhizobium</taxon>
    </lineage>
</organism>
<gene>
    <name evidence="4" type="ORF">J2Z17_001264</name>
</gene>
<keyword evidence="4" id="KW-0808">Transferase</keyword>
<evidence type="ECO:0000313" key="4">
    <source>
        <dbReference type="EMBL" id="MBP1849843.1"/>
    </source>
</evidence>
<dbReference type="GO" id="GO:0004719">
    <property type="term" value="F:protein-L-isoaspartate (D-aspartate) O-methyltransferase activity"/>
    <property type="evidence" value="ECO:0007669"/>
    <property type="project" value="UniProtKB-EC"/>
</dbReference>
<dbReference type="InterPro" id="IPR029063">
    <property type="entry name" value="SAM-dependent_MTases_sf"/>
</dbReference>
<evidence type="ECO:0000256" key="1">
    <source>
        <dbReference type="ARBA" id="ARBA00005369"/>
    </source>
</evidence>
<dbReference type="SUPFAM" id="SSF53335">
    <property type="entry name" value="S-adenosyl-L-methionine-dependent methyltransferases"/>
    <property type="match status" value="1"/>
</dbReference>
<keyword evidence="5" id="KW-1185">Reference proteome</keyword>
<evidence type="ECO:0000256" key="2">
    <source>
        <dbReference type="ARBA" id="ARBA00013346"/>
    </source>
</evidence>
<keyword evidence="4" id="KW-0489">Methyltransferase</keyword>
<evidence type="ECO:0000256" key="3">
    <source>
        <dbReference type="ARBA" id="ARBA00030757"/>
    </source>
</evidence>
<comment type="caution">
    <text evidence="4">The sequence shown here is derived from an EMBL/GenBank/DDBJ whole genome shotgun (WGS) entry which is preliminary data.</text>
</comment>
<dbReference type="EMBL" id="JAGGJU010000003">
    <property type="protein sequence ID" value="MBP1849843.1"/>
    <property type="molecule type" value="Genomic_DNA"/>
</dbReference>
<accession>A0ABS4DVX5</accession>
<dbReference type="Proteomes" id="UP000759443">
    <property type="component" value="Unassembled WGS sequence"/>
</dbReference>
<sequence length="217" mass="22903">MMDFTAAREKMVDNQIRTTDVTAHSVLNAFLTVPREAFLPDNLKPLAYIDEDMPVAPGRYVMEPSPLAKLLQLAKIGKDDVVLEIGCCAGYATALLSHLAGSVVAVESDEVLAANATATLAELGCDNAAVVSGDLEGGYPSEAPYDLIFVNGAVEEIPSALIGQLRQGGRLVTVLGLGNAARAVTLVRTGDSYSMSESFNAAVKPLPGFRRAAEFVF</sequence>
<proteinExistence type="inferred from homology"/>
<dbReference type="PANTHER" id="PTHR11579">
    <property type="entry name" value="PROTEIN-L-ISOASPARTATE O-METHYLTRANSFERASE"/>
    <property type="match status" value="1"/>
</dbReference>
<protein>
    <recommendedName>
        <fullName evidence="2">Protein-L-isoaspartate O-methyltransferase</fullName>
    </recommendedName>
    <alternativeName>
        <fullName evidence="3">Protein L-isoaspartyl methyltransferase</fullName>
    </alternativeName>
</protein>
<dbReference type="InterPro" id="IPR000682">
    <property type="entry name" value="PCMT"/>
</dbReference>